<keyword evidence="2" id="KW-1003">Cell membrane</keyword>
<sequence>MGELVLRNVAKTYGEGPQVIQGIDLHIPDGQFTVFVGPSGCGKSTMLRMIAGLESVTDGDILIDGVRVNDLQPADRGISMVFQSYALYPHMTVAENMGFSLKLSGKSKQEVREAVGRAAEILQINHLLERKPKALSGGQRQRVAIGRAIVRKPRVFLFDEPLSNLDAALRVQMRIELAKLHRELGTTMIYVTHDQVEAMTLGQKIVVFNKGHIEQIGAPLDLYDRPANRFVGGFIGSPQMNMLPATLVSQNESQTVITVTGGNNEIVLPGRPERALTGELTLGVRPEYLGIGAPGEGLPARVELVEHLGDVSLLHAQLDGVGKAISLKLDKKDAQHAVGARVGIKVATSSVTLFDEKGAAVAFEHREVGERAQAVA</sequence>
<keyword evidence="5 7" id="KW-0067">ATP-binding</keyword>
<dbReference type="Pfam" id="PF00005">
    <property type="entry name" value="ABC_tran"/>
    <property type="match status" value="1"/>
</dbReference>
<keyword evidence="4" id="KW-0547">Nucleotide-binding</keyword>
<keyword evidence="3" id="KW-0472">Membrane</keyword>
<dbReference type="InterPro" id="IPR015855">
    <property type="entry name" value="ABC_transpr_MalK-like"/>
</dbReference>
<keyword evidence="3" id="KW-0997">Cell inner membrane</keyword>
<dbReference type="CDD" id="cd03301">
    <property type="entry name" value="ABC_MalK_N"/>
    <property type="match status" value="1"/>
</dbReference>
<evidence type="ECO:0000256" key="4">
    <source>
        <dbReference type="ARBA" id="ARBA00022741"/>
    </source>
</evidence>
<reference evidence="7 8" key="1">
    <citation type="submission" date="2020-10" db="EMBL/GenBank/DDBJ databases">
        <authorList>
            <person name="Peeters C."/>
        </authorList>
    </citation>
    <scope>NUCLEOTIDE SEQUENCE [LARGE SCALE GENOMIC DNA]</scope>
    <source>
        <strain evidence="7 8">LMG 28140</strain>
    </source>
</reference>
<dbReference type="PANTHER" id="PTHR43875:SF3">
    <property type="entry name" value="MALTOSE_MALTODEXTRIN IMPORT ATP-BINDING PROTEIN MALK"/>
    <property type="match status" value="1"/>
</dbReference>
<dbReference type="InterPro" id="IPR012340">
    <property type="entry name" value="NA-bd_OB-fold"/>
</dbReference>
<dbReference type="PROSITE" id="PS50893">
    <property type="entry name" value="ABC_TRANSPORTER_2"/>
    <property type="match status" value="1"/>
</dbReference>
<name>A0ABM8P7W7_9BURK</name>
<keyword evidence="1" id="KW-0813">Transport</keyword>
<dbReference type="PANTHER" id="PTHR43875">
    <property type="entry name" value="MALTODEXTRIN IMPORT ATP-BINDING PROTEIN MSMX"/>
    <property type="match status" value="1"/>
</dbReference>
<dbReference type="GO" id="GO:0005524">
    <property type="term" value="F:ATP binding"/>
    <property type="evidence" value="ECO:0007669"/>
    <property type="project" value="UniProtKB-KW"/>
</dbReference>
<dbReference type="Gene3D" id="2.40.50.140">
    <property type="entry name" value="Nucleic acid-binding proteins"/>
    <property type="match status" value="1"/>
</dbReference>
<evidence type="ECO:0000256" key="1">
    <source>
        <dbReference type="ARBA" id="ARBA00022448"/>
    </source>
</evidence>
<dbReference type="SUPFAM" id="SSF52540">
    <property type="entry name" value="P-loop containing nucleoside triphosphate hydrolases"/>
    <property type="match status" value="1"/>
</dbReference>
<organism evidence="7 8">
    <name type="scientific">Paraburkholderia metrosideri</name>
    <dbReference type="NCBI Taxonomy" id="580937"/>
    <lineage>
        <taxon>Bacteria</taxon>
        <taxon>Pseudomonadati</taxon>
        <taxon>Pseudomonadota</taxon>
        <taxon>Betaproteobacteria</taxon>
        <taxon>Burkholderiales</taxon>
        <taxon>Burkholderiaceae</taxon>
        <taxon>Paraburkholderia</taxon>
    </lineage>
</organism>
<evidence type="ECO:0000256" key="2">
    <source>
        <dbReference type="ARBA" id="ARBA00022475"/>
    </source>
</evidence>
<evidence type="ECO:0000256" key="5">
    <source>
        <dbReference type="ARBA" id="ARBA00022840"/>
    </source>
</evidence>
<dbReference type="Proteomes" id="UP000598032">
    <property type="component" value="Unassembled WGS sequence"/>
</dbReference>
<evidence type="ECO:0000256" key="3">
    <source>
        <dbReference type="ARBA" id="ARBA00022519"/>
    </source>
</evidence>
<dbReference type="SMART" id="SM00382">
    <property type="entry name" value="AAA"/>
    <property type="match status" value="1"/>
</dbReference>
<evidence type="ECO:0000259" key="6">
    <source>
        <dbReference type="PROSITE" id="PS50893"/>
    </source>
</evidence>
<dbReference type="Gene3D" id="3.40.50.300">
    <property type="entry name" value="P-loop containing nucleotide triphosphate hydrolases"/>
    <property type="match status" value="1"/>
</dbReference>
<feature type="domain" description="ABC transporter" evidence="6">
    <location>
        <begin position="4"/>
        <end position="235"/>
    </location>
</feature>
<proteinExistence type="predicted"/>
<dbReference type="PROSITE" id="PS00211">
    <property type="entry name" value="ABC_TRANSPORTER_1"/>
    <property type="match status" value="1"/>
</dbReference>
<dbReference type="InterPro" id="IPR017871">
    <property type="entry name" value="ABC_transporter-like_CS"/>
</dbReference>
<accession>A0ABM8P7W7</accession>
<dbReference type="NCBIfam" id="NF008653">
    <property type="entry name" value="PRK11650.1"/>
    <property type="match status" value="1"/>
</dbReference>
<comment type="caution">
    <text evidence="7">The sequence shown here is derived from an EMBL/GenBank/DDBJ whole genome shotgun (WGS) entry which is preliminary data.</text>
</comment>
<evidence type="ECO:0000313" key="8">
    <source>
        <dbReference type="Proteomes" id="UP000598032"/>
    </source>
</evidence>
<dbReference type="SUPFAM" id="SSF50331">
    <property type="entry name" value="MOP-like"/>
    <property type="match status" value="1"/>
</dbReference>
<dbReference type="RefSeq" id="WP_201646287.1">
    <property type="nucleotide sequence ID" value="NZ_CAJHCP010000021.1"/>
</dbReference>
<keyword evidence="8" id="KW-1185">Reference proteome</keyword>
<dbReference type="InterPro" id="IPR003439">
    <property type="entry name" value="ABC_transporter-like_ATP-bd"/>
</dbReference>
<evidence type="ECO:0000313" key="7">
    <source>
        <dbReference type="EMBL" id="CAD6558673.1"/>
    </source>
</evidence>
<dbReference type="Pfam" id="PF08402">
    <property type="entry name" value="TOBE_2"/>
    <property type="match status" value="1"/>
</dbReference>
<gene>
    <name evidence="7" type="primary">malK_5</name>
    <name evidence="7" type="ORF">LMG28140_06448</name>
</gene>
<dbReference type="InterPro" id="IPR047641">
    <property type="entry name" value="ABC_transpr_MalK/UgpC-like"/>
</dbReference>
<dbReference type="InterPro" id="IPR003593">
    <property type="entry name" value="AAA+_ATPase"/>
</dbReference>
<dbReference type="InterPro" id="IPR027417">
    <property type="entry name" value="P-loop_NTPase"/>
</dbReference>
<dbReference type="Gene3D" id="2.40.50.100">
    <property type="match status" value="1"/>
</dbReference>
<dbReference type="InterPro" id="IPR008995">
    <property type="entry name" value="Mo/tungstate-bd_C_term_dom"/>
</dbReference>
<protein>
    <submittedName>
        <fullName evidence="7">Maltose/maltodextrin import ATP-binding protein MalK</fullName>
    </submittedName>
</protein>
<dbReference type="EMBL" id="CAJHCP010000021">
    <property type="protein sequence ID" value="CAD6558673.1"/>
    <property type="molecule type" value="Genomic_DNA"/>
</dbReference>
<dbReference type="InterPro" id="IPR013611">
    <property type="entry name" value="Transp-assoc_OB_typ2"/>
</dbReference>